<protein>
    <submittedName>
        <fullName evidence="3">Trypsin-protease</fullName>
    </submittedName>
</protein>
<accession>A0A0B4H5Q6</accession>
<keyword evidence="4" id="KW-1185">Reference proteome</keyword>
<organism evidence="3 4">
    <name type="scientific">Metarhizium guizhouense (strain ARSEF 977)</name>
    <dbReference type="NCBI Taxonomy" id="1276136"/>
    <lineage>
        <taxon>Eukaryota</taxon>
        <taxon>Fungi</taxon>
        <taxon>Dikarya</taxon>
        <taxon>Ascomycota</taxon>
        <taxon>Pezizomycotina</taxon>
        <taxon>Sordariomycetes</taxon>
        <taxon>Hypocreomycetidae</taxon>
        <taxon>Hypocreales</taxon>
        <taxon>Clavicipitaceae</taxon>
        <taxon>Metarhizium</taxon>
    </lineage>
</organism>
<evidence type="ECO:0000256" key="2">
    <source>
        <dbReference type="SAM" id="SignalP"/>
    </source>
</evidence>
<sequence>MKSTPLLLACMASLALAGAIGDRQNAPNAVQADGQPPKSAAERVKEHCGRVGNEKDKKACNFAARQCTGRVARDAKIDEFLGCVDEAQACSSFALSDPNDQCVANAKRCKKEQNLPLGELTKLAECAKVGIPSYDEN</sequence>
<dbReference type="GO" id="GO:0008233">
    <property type="term" value="F:peptidase activity"/>
    <property type="evidence" value="ECO:0007669"/>
    <property type="project" value="UniProtKB-KW"/>
</dbReference>
<dbReference type="EMBL" id="AZNH01000034">
    <property type="protein sequence ID" value="KID85101.1"/>
    <property type="molecule type" value="Genomic_DNA"/>
</dbReference>
<dbReference type="GO" id="GO:0006508">
    <property type="term" value="P:proteolysis"/>
    <property type="evidence" value="ECO:0007669"/>
    <property type="project" value="UniProtKB-KW"/>
</dbReference>
<feature type="region of interest" description="Disordered" evidence="1">
    <location>
        <begin position="26"/>
        <end position="48"/>
    </location>
</feature>
<keyword evidence="2" id="KW-0732">Signal</keyword>
<comment type="caution">
    <text evidence="3">The sequence shown here is derived from an EMBL/GenBank/DDBJ whole genome shotgun (WGS) entry which is preliminary data.</text>
</comment>
<dbReference type="AlphaFoldDB" id="A0A0B4H5Q6"/>
<evidence type="ECO:0000313" key="3">
    <source>
        <dbReference type="EMBL" id="KID85101.1"/>
    </source>
</evidence>
<gene>
    <name evidence="3" type="ORF">MGU_07711</name>
</gene>
<dbReference type="Proteomes" id="UP000031192">
    <property type="component" value="Unassembled WGS sequence"/>
</dbReference>
<proteinExistence type="predicted"/>
<evidence type="ECO:0000313" key="4">
    <source>
        <dbReference type="Proteomes" id="UP000031192"/>
    </source>
</evidence>
<dbReference type="OrthoDB" id="10525115at2759"/>
<evidence type="ECO:0000256" key="1">
    <source>
        <dbReference type="SAM" id="MobiDB-lite"/>
    </source>
</evidence>
<name>A0A0B4H5Q6_METGA</name>
<reference evidence="3 4" key="1">
    <citation type="journal article" date="2014" name="Proc. Natl. Acad. Sci. U.S.A.">
        <title>Trajectory and genomic determinants of fungal-pathogen speciation and host adaptation.</title>
        <authorList>
            <person name="Hu X."/>
            <person name="Xiao G."/>
            <person name="Zheng P."/>
            <person name="Shang Y."/>
            <person name="Su Y."/>
            <person name="Zhang X."/>
            <person name="Liu X."/>
            <person name="Zhan S."/>
            <person name="St Leger R.J."/>
            <person name="Wang C."/>
        </authorList>
    </citation>
    <scope>NUCLEOTIDE SEQUENCE [LARGE SCALE GENOMIC DNA]</scope>
    <source>
        <strain evidence="3 4">ARSEF 977</strain>
    </source>
</reference>
<dbReference type="HOGENOM" id="CLU_1835623_0_0_1"/>
<feature type="signal peptide" evidence="2">
    <location>
        <begin position="1"/>
        <end position="17"/>
    </location>
</feature>
<feature type="chain" id="PRO_5002090267" evidence="2">
    <location>
        <begin position="18"/>
        <end position="137"/>
    </location>
</feature>